<evidence type="ECO:0000313" key="2">
    <source>
        <dbReference type="Proteomes" id="UP000321776"/>
    </source>
</evidence>
<dbReference type="AlphaFoldDB" id="A0A5C6VML3"/>
<proteinExistence type="predicted"/>
<sequence length="157" mass="17462">MDIKSLNGEQLRLAIAQAEKDIAVYERLKAAGKLLASLQAEQKGRVQAYEAEQANKLEREIARWDVREIAHDPKAADPTLLGRRLVTMVDKETGRTETVSLIGLTSYQKAAILRVPHTIPADILALADTPDAALERWLIAARRGFLAEDRAYVSKFL</sequence>
<evidence type="ECO:0000313" key="1">
    <source>
        <dbReference type="EMBL" id="TXC86447.1"/>
    </source>
</evidence>
<comment type="caution">
    <text evidence="1">The sequence shown here is derived from an EMBL/GenBank/DDBJ whole genome shotgun (WGS) entry which is preliminary data.</text>
</comment>
<accession>A0A5C6VML3</accession>
<dbReference type="Proteomes" id="UP000321776">
    <property type="component" value="Unassembled WGS sequence"/>
</dbReference>
<reference evidence="1 2" key="1">
    <citation type="journal article" date="2018" name="Int. J. Syst. Evol. Microbiol.">
        <title>Paraburkholderia azotifigens sp. nov., a nitrogen-fixing bacterium isolated from paddy soil.</title>
        <authorList>
            <person name="Choi G.M."/>
            <person name="Im W.T."/>
        </authorList>
    </citation>
    <scope>NUCLEOTIDE SEQUENCE [LARGE SCALE GENOMIC DNA]</scope>
    <source>
        <strain evidence="1 2">NF 2-5-3</strain>
    </source>
</reference>
<gene>
    <name evidence="1" type="ORF">FRZ40_01960</name>
</gene>
<dbReference type="RefSeq" id="WP_147233125.1">
    <property type="nucleotide sequence ID" value="NZ_VOQS01000001.1"/>
</dbReference>
<name>A0A5C6VML3_9BURK</name>
<dbReference type="EMBL" id="VOQS01000001">
    <property type="protein sequence ID" value="TXC86447.1"/>
    <property type="molecule type" value="Genomic_DNA"/>
</dbReference>
<protein>
    <submittedName>
        <fullName evidence="1">Uncharacterized protein</fullName>
    </submittedName>
</protein>
<organism evidence="1 2">
    <name type="scientific">Paraburkholderia azotifigens</name>
    <dbReference type="NCBI Taxonomy" id="2057004"/>
    <lineage>
        <taxon>Bacteria</taxon>
        <taxon>Pseudomonadati</taxon>
        <taxon>Pseudomonadota</taxon>
        <taxon>Betaproteobacteria</taxon>
        <taxon>Burkholderiales</taxon>
        <taxon>Burkholderiaceae</taxon>
        <taxon>Paraburkholderia</taxon>
    </lineage>
</organism>